<keyword evidence="4" id="KW-1185">Reference proteome</keyword>
<dbReference type="EMBL" id="BMLP01000005">
    <property type="protein sequence ID" value="GGO34363.1"/>
    <property type="molecule type" value="Genomic_DNA"/>
</dbReference>
<dbReference type="GO" id="GO:0071949">
    <property type="term" value="F:FAD binding"/>
    <property type="evidence" value="ECO:0007669"/>
    <property type="project" value="InterPro"/>
</dbReference>
<dbReference type="SUPFAM" id="SSF54373">
    <property type="entry name" value="FAD-linked reductases, C-terminal domain"/>
    <property type="match status" value="1"/>
</dbReference>
<feature type="domain" description="FAD-binding" evidence="1">
    <location>
        <begin position="118"/>
        <end position="164"/>
    </location>
</feature>
<gene>
    <name evidence="3" type="ORF">GCM10010991_25010</name>
</gene>
<dbReference type="AlphaFoldDB" id="A0A917YL82"/>
<dbReference type="Proteomes" id="UP000598196">
    <property type="component" value="Unassembled WGS sequence"/>
</dbReference>
<protein>
    <submittedName>
        <fullName evidence="3">2-polyprenyl-6-methoxyphenol hydroxylase</fullName>
    </submittedName>
</protein>
<organism evidence="3 4">
    <name type="scientific">Gemmobacter aquaticus</name>
    <dbReference type="NCBI Taxonomy" id="490185"/>
    <lineage>
        <taxon>Bacteria</taxon>
        <taxon>Pseudomonadati</taxon>
        <taxon>Pseudomonadota</taxon>
        <taxon>Alphaproteobacteria</taxon>
        <taxon>Rhodobacterales</taxon>
        <taxon>Paracoccaceae</taxon>
        <taxon>Gemmobacter</taxon>
    </lineage>
</organism>
<name>A0A917YL82_9RHOB</name>
<sequence length="412" mass="44806">MEKSMTRRRAVIVGGSIGGLFAGLHLLRRGWEVTIHERVPVPLSGRGAGIVTHAELFEALATAGLAAGDEIGVPTPGRVVLARDGAVAARRDLPQILTSWGRMYELLGEAFPEQLYLRGKNFLSYEEDAQGVTAHFETGDPVRCDLLIGADGFRSAVRAQFDPAAQPLYAGYIAWRGMVEEAALSDRARAEMFPYFAFCLPEGEQMLGYPVAGEGNDVQEGNRRYNFVWYRPADIATELPRLLTDRNGVVNEVSIAPNLIRDEVIAEMRDAAQRLLSPQFAELVAKTAQPFIQPIYDLTVGRMARGRVALLGDAAFVGRPHCGMGVTKAAQDAAALATALDDAGTVPAALERFNDQRCAVNRQVVDHARALGAYMQAQLLSAEERQNAERHRSAEAVMRETATADFLRATAA</sequence>
<evidence type="ECO:0000313" key="3">
    <source>
        <dbReference type="EMBL" id="GGO34363.1"/>
    </source>
</evidence>
<evidence type="ECO:0000259" key="2">
    <source>
        <dbReference type="Pfam" id="PF22607"/>
    </source>
</evidence>
<reference evidence="3 4" key="1">
    <citation type="journal article" date="2014" name="Int. J. Syst. Evol. Microbiol.">
        <title>Complete genome sequence of Corynebacterium casei LMG S-19264T (=DSM 44701T), isolated from a smear-ripened cheese.</title>
        <authorList>
            <consortium name="US DOE Joint Genome Institute (JGI-PGF)"/>
            <person name="Walter F."/>
            <person name="Albersmeier A."/>
            <person name="Kalinowski J."/>
            <person name="Ruckert C."/>
        </authorList>
    </citation>
    <scope>NUCLEOTIDE SEQUENCE [LARGE SCALE GENOMIC DNA]</scope>
    <source>
        <strain evidence="3 4">CGMCC 1.7029</strain>
    </source>
</reference>
<feature type="domain" description="2,6-dihydroxypyridine 3-monooxygenase substrate binding" evidence="2">
    <location>
        <begin position="169"/>
        <end position="297"/>
    </location>
</feature>
<dbReference type="Pfam" id="PF01494">
    <property type="entry name" value="FAD_binding_3"/>
    <property type="match status" value="1"/>
</dbReference>
<proteinExistence type="predicted"/>
<dbReference type="OrthoDB" id="4230779at2"/>
<dbReference type="PRINTS" id="PR00420">
    <property type="entry name" value="RNGMNOXGNASE"/>
</dbReference>
<comment type="caution">
    <text evidence="3">The sequence shown here is derived from an EMBL/GenBank/DDBJ whole genome shotgun (WGS) entry which is preliminary data.</text>
</comment>
<dbReference type="RefSeq" id="WP_146287630.1">
    <property type="nucleotide sequence ID" value="NZ_BMLP01000005.1"/>
</dbReference>
<dbReference type="Gene3D" id="3.50.50.60">
    <property type="entry name" value="FAD/NAD(P)-binding domain"/>
    <property type="match status" value="2"/>
</dbReference>
<accession>A0A917YL82</accession>
<dbReference type="PANTHER" id="PTHR47469:SF2">
    <property type="entry name" value="OS06G0597600 PROTEIN"/>
    <property type="match status" value="1"/>
</dbReference>
<dbReference type="SUPFAM" id="SSF51905">
    <property type="entry name" value="FAD/NAD(P)-binding domain"/>
    <property type="match status" value="1"/>
</dbReference>
<dbReference type="Pfam" id="PF22607">
    <property type="entry name" value="FAD_binding-like"/>
    <property type="match status" value="1"/>
</dbReference>
<evidence type="ECO:0000259" key="1">
    <source>
        <dbReference type="Pfam" id="PF01494"/>
    </source>
</evidence>
<dbReference type="InterPro" id="IPR002938">
    <property type="entry name" value="FAD-bd"/>
</dbReference>
<dbReference type="PANTHER" id="PTHR47469">
    <property type="entry name" value="MONOOXYGENASE-LIKE"/>
    <property type="match status" value="1"/>
</dbReference>
<dbReference type="InterPro" id="IPR053212">
    <property type="entry name" value="DHP_3-monooxygenase"/>
</dbReference>
<dbReference type="NCBIfam" id="NF005566">
    <property type="entry name" value="PRK07236.1"/>
    <property type="match status" value="1"/>
</dbReference>
<evidence type="ECO:0000313" key="4">
    <source>
        <dbReference type="Proteomes" id="UP000598196"/>
    </source>
</evidence>
<dbReference type="InterPro" id="IPR054707">
    <property type="entry name" value="DhpH_subs-bd"/>
</dbReference>
<dbReference type="InterPro" id="IPR036188">
    <property type="entry name" value="FAD/NAD-bd_sf"/>
</dbReference>